<sequence>MLDWIMLVPAVIVAAALLVLPGATLAAALGVRGFGILAAGVPISVTVVAGSAVVAPWVGLRWGLLPVVLTWAVLFLIAGALYRLVRRLRAFERPPAWRGRPASPWPSLVAWVLGSLYMTYLVARIPGTPSAFSIRFDNAFHLGATRYAMETGNASAFHVSGFASLDGVASLYPAAWHGFLSLIAQTTGVSLPEASNAMMIAVATVGWVSGCIFLGLVVSRHRILAAVGGAALACCFHTFPFLLLNYGTLYPNFLGVSLLPAMVGLTAVLLRVRGVQPEVTRGTAFLVLGASLPGLLLAHPNTALVWALLTVVLASVSVFEWAVRSSQRGRALVTATVVTLVLVAVTATAWSVMRPPRDESPWSPYRELPGAAWELATNSQVFSPIPVSVSVAIIVGLVLLVLKRRFAFVAVWVVIGALFVITVGAPAGDLRWFVSGVFFQDNLRVVAVTAVSAMAPAIIGFVALARWWMAAITWLARRVGMSSARGRTRLARVTLAIVVLLGVLVAYQRAVNPALHWARNAYTITSDSYLVNADEWAMIQRIPDLVPDDALLIGEPRSGTPFVYALTGVRVAPAYMYVIANDDEETIRTQLNRADSSPRVREQVCDAVEDLGGEVYVLSFHHPDEYPRMYRGLNGLAPPTVQEVAREGDVTLERVTICEQ</sequence>
<feature type="transmembrane region" description="Helical" evidence="1">
    <location>
        <begin position="490"/>
        <end position="507"/>
    </location>
</feature>
<feature type="transmembrane region" description="Helical" evidence="1">
    <location>
        <begin position="64"/>
        <end position="85"/>
    </location>
</feature>
<protein>
    <submittedName>
        <fullName evidence="2">DUF4175 domain-containing protein</fullName>
    </submittedName>
</protein>
<keyword evidence="3" id="KW-1185">Reference proteome</keyword>
<keyword evidence="1" id="KW-0472">Membrane</keyword>
<evidence type="ECO:0000256" key="1">
    <source>
        <dbReference type="SAM" id="Phobius"/>
    </source>
</evidence>
<dbReference type="OrthoDB" id="3169698at2"/>
<feature type="transmembrane region" description="Helical" evidence="1">
    <location>
        <begin position="406"/>
        <end position="425"/>
    </location>
</feature>
<feature type="transmembrane region" description="Helical" evidence="1">
    <location>
        <begin position="197"/>
        <end position="216"/>
    </location>
</feature>
<gene>
    <name evidence="2" type="ORF">FNM00_07340</name>
</gene>
<feature type="transmembrane region" description="Helical" evidence="1">
    <location>
        <begin position="332"/>
        <end position="353"/>
    </location>
</feature>
<dbReference type="AlphaFoldDB" id="A0A554SDB9"/>
<keyword evidence="1" id="KW-0812">Transmembrane</keyword>
<feature type="transmembrane region" description="Helical" evidence="1">
    <location>
        <begin position="282"/>
        <end position="298"/>
    </location>
</feature>
<dbReference type="InterPro" id="IPR046671">
    <property type="entry name" value="DUF6541"/>
</dbReference>
<evidence type="ECO:0000313" key="2">
    <source>
        <dbReference type="EMBL" id="TSD64348.1"/>
    </source>
</evidence>
<dbReference type="Proteomes" id="UP000316988">
    <property type="component" value="Unassembled WGS sequence"/>
</dbReference>
<feature type="transmembrane region" description="Helical" evidence="1">
    <location>
        <begin position="445"/>
        <end position="469"/>
    </location>
</feature>
<feature type="transmembrane region" description="Helical" evidence="1">
    <location>
        <begin position="304"/>
        <end position="323"/>
    </location>
</feature>
<feature type="transmembrane region" description="Helical" evidence="1">
    <location>
        <begin position="36"/>
        <end position="58"/>
    </location>
</feature>
<organism evidence="2 3">
    <name type="scientific">Aeromicrobium piscarium</name>
    <dbReference type="NCBI Taxonomy" id="2590901"/>
    <lineage>
        <taxon>Bacteria</taxon>
        <taxon>Bacillati</taxon>
        <taxon>Actinomycetota</taxon>
        <taxon>Actinomycetes</taxon>
        <taxon>Propionibacteriales</taxon>
        <taxon>Nocardioidaceae</taxon>
        <taxon>Aeromicrobium</taxon>
    </lineage>
</organism>
<name>A0A554SDB9_9ACTN</name>
<feature type="transmembrane region" description="Helical" evidence="1">
    <location>
        <begin position="249"/>
        <end position="270"/>
    </location>
</feature>
<comment type="caution">
    <text evidence="2">The sequence shown here is derived from an EMBL/GenBank/DDBJ whole genome shotgun (WGS) entry which is preliminary data.</text>
</comment>
<feature type="transmembrane region" description="Helical" evidence="1">
    <location>
        <begin position="6"/>
        <end position="29"/>
    </location>
</feature>
<keyword evidence="1" id="KW-1133">Transmembrane helix</keyword>
<proteinExistence type="predicted"/>
<feature type="transmembrane region" description="Helical" evidence="1">
    <location>
        <begin position="381"/>
        <end position="401"/>
    </location>
</feature>
<dbReference type="RefSeq" id="WP_143912790.1">
    <property type="nucleotide sequence ID" value="NZ_VLNT01000004.1"/>
</dbReference>
<evidence type="ECO:0000313" key="3">
    <source>
        <dbReference type="Proteomes" id="UP000316988"/>
    </source>
</evidence>
<dbReference type="Pfam" id="PF20176">
    <property type="entry name" value="DUF6541"/>
    <property type="match status" value="1"/>
</dbReference>
<feature type="transmembrane region" description="Helical" evidence="1">
    <location>
        <begin position="223"/>
        <end position="243"/>
    </location>
</feature>
<dbReference type="EMBL" id="VLNT01000004">
    <property type="protein sequence ID" value="TSD64348.1"/>
    <property type="molecule type" value="Genomic_DNA"/>
</dbReference>
<accession>A0A554SDB9</accession>
<reference evidence="2 3" key="1">
    <citation type="submission" date="2019-07" db="EMBL/GenBank/DDBJ databases">
        <authorList>
            <person name="Zhao L.H."/>
        </authorList>
    </citation>
    <scope>NUCLEOTIDE SEQUENCE [LARGE SCALE GENOMIC DNA]</scope>
    <source>
        <strain evidence="2 3">Co35</strain>
    </source>
</reference>